<evidence type="ECO:0000313" key="2">
    <source>
        <dbReference type="EMBL" id="KAH7932102.1"/>
    </source>
</evidence>
<protein>
    <submittedName>
        <fullName evidence="2">Uncharacterized protein</fullName>
    </submittedName>
</protein>
<comment type="caution">
    <text evidence="2">The sequence shown here is derived from an EMBL/GenBank/DDBJ whole genome shotgun (WGS) entry which is preliminary data.</text>
</comment>
<proteinExistence type="predicted"/>
<name>A0A9J6CUJ7_RHIMP</name>
<reference evidence="2" key="2">
    <citation type="submission" date="2021-09" db="EMBL/GenBank/DDBJ databases">
        <authorList>
            <person name="Jia N."/>
            <person name="Wang J."/>
            <person name="Shi W."/>
            <person name="Du L."/>
            <person name="Sun Y."/>
            <person name="Zhan W."/>
            <person name="Jiang J."/>
            <person name="Wang Q."/>
            <person name="Zhang B."/>
            <person name="Ji P."/>
            <person name="Sakyi L.B."/>
            <person name="Cui X."/>
            <person name="Yuan T."/>
            <person name="Jiang B."/>
            <person name="Yang W."/>
            <person name="Lam T.T.-Y."/>
            <person name="Chang Q."/>
            <person name="Ding S."/>
            <person name="Wang X."/>
            <person name="Zhu J."/>
            <person name="Ruan X."/>
            <person name="Zhao L."/>
            <person name="Wei J."/>
            <person name="Que T."/>
            <person name="Du C."/>
            <person name="Cheng J."/>
            <person name="Dai P."/>
            <person name="Han X."/>
            <person name="Huang E."/>
            <person name="Gao Y."/>
            <person name="Liu J."/>
            <person name="Shao H."/>
            <person name="Ye R."/>
            <person name="Li L."/>
            <person name="Wei W."/>
            <person name="Wang X."/>
            <person name="Wang C."/>
            <person name="Huo Q."/>
            <person name="Li W."/>
            <person name="Guo W."/>
            <person name="Chen H."/>
            <person name="Chen S."/>
            <person name="Zhou L."/>
            <person name="Zhou L."/>
            <person name="Ni X."/>
            <person name="Tian J."/>
            <person name="Zhou Y."/>
            <person name="Sheng Y."/>
            <person name="Liu T."/>
            <person name="Pan Y."/>
            <person name="Xia L."/>
            <person name="Li J."/>
            <person name="Zhao F."/>
            <person name="Cao W."/>
        </authorList>
    </citation>
    <scope>NUCLEOTIDE SEQUENCE</scope>
    <source>
        <strain evidence="2">Rmic-2018</strain>
        <tissue evidence="2">Larvae</tissue>
    </source>
</reference>
<reference evidence="2" key="1">
    <citation type="journal article" date="2020" name="Cell">
        <title>Large-Scale Comparative Analyses of Tick Genomes Elucidate Their Genetic Diversity and Vector Capacities.</title>
        <authorList>
            <consortium name="Tick Genome and Microbiome Consortium (TIGMIC)"/>
            <person name="Jia N."/>
            <person name="Wang J."/>
            <person name="Shi W."/>
            <person name="Du L."/>
            <person name="Sun Y."/>
            <person name="Zhan W."/>
            <person name="Jiang J.F."/>
            <person name="Wang Q."/>
            <person name="Zhang B."/>
            <person name="Ji P."/>
            <person name="Bell-Sakyi L."/>
            <person name="Cui X.M."/>
            <person name="Yuan T.T."/>
            <person name="Jiang B.G."/>
            <person name="Yang W.F."/>
            <person name="Lam T.T."/>
            <person name="Chang Q.C."/>
            <person name="Ding S.J."/>
            <person name="Wang X.J."/>
            <person name="Zhu J.G."/>
            <person name="Ruan X.D."/>
            <person name="Zhao L."/>
            <person name="Wei J.T."/>
            <person name="Ye R.Z."/>
            <person name="Que T.C."/>
            <person name="Du C.H."/>
            <person name="Zhou Y.H."/>
            <person name="Cheng J.X."/>
            <person name="Dai P.F."/>
            <person name="Guo W.B."/>
            <person name="Han X.H."/>
            <person name="Huang E.J."/>
            <person name="Li L.F."/>
            <person name="Wei W."/>
            <person name="Gao Y.C."/>
            <person name="Liu J.Z."/>
            <person name="Shao H.Z."/>
            <person name="Wang X."/>
            <person name="Wang C.C."/>
            <person name="Yang T.C."/>
            <person name="Huo Q.B."/>
            <person name="Li W."/>
            <person name="Chen H.Y."/>
            <person name="Chen S.E."/>
            <person name="Zhou L.G."/>
            <person name="Ni X.B."/>
            <person name="Tian J.H."/>
            <person name="Sheng Y."/>
            <person name="Liu T."/>
            <person name="Pan Y.S."/>
            <person name="Xia L.Y."/>
            <person name="Li J."/>
            <person name="Zhao F."/>
            <person name="Cao W.C."/>
        </authorList>
    </citation>
    <scope>NUCLEOTIDE SEQUENCE</scope>
    <source>
        <strain evidence="2">Rmic-2018</strain>
    </source>
</reference>
<sequence length="228" mass="25286">MSEEDQDHQAVDQDRGHEKEARVGTEMPPTLQRRAVVPVRKHPLLCQQYTTTTTPGATANQRAKVGVPTIQAVPAKRQLLSQHPTLNKGARPGTGQYLKLEAAITDPVRDQGRSHQPDLKTIRKKWGNLQLFVCNCERKPDVILLQKTNDPVKHARYKATDAAASSEEQRKKTRRVASTGVMAMLPASAVPLCRNLTVAQRELQEVKIPHVFVELIPGSGQGLFVLNM</sequence>
<evidence type="ECO:0000256" key="1">
    <source>
        <dbReference type="SAM" id="MobiDB-lite"/>
    </source>
</evidence>
<feature type="region of interest" description="Disordered" evidence="1">
    <location>
        <begin position="1"/>
        <end position="28"/>
    </location>
</feature>
<dbReference type="EMBL" id="JABSTU010006836">
    <property type="protein sequence ID" value="KAH7932102.1"/>
    <property type="molecule type" value="Genomic_DNA"/>
</dbReference>
<feature type="compositionally biased region" description="Basic and acidic residues" evidence="1">
    <location>
        <begin position="7"/>
        <end position="23"/>
    </location>
</feature>
<gene>
    <name evidence="2" type="ORF">HPB51_029519</name>
</gene>
<accession>A0A9J6CUJ7</accession>
<dbReference type="AlphaFoldDB" id="A0A9J6CUJ7"/>
<keyword evidence="3" id="KW-1185">Reference proteome</keyword>
<organism evidence="2 3">
    <name type="scientific">Rhipicephalus microplus</name>
    <name type="common">Cattle tick</name>
    <name type="synonym">Boophilus microplus</name>
    <dbReference type="NCBI Taxonomy" id="6941"/>
    <lineage>
        <taxon>Eukaryota</taxon>
        <taxon>Metazoa</taxon>
        <taxon>Ecdysozoa</taxon>
        <taxon>Arthropoda</taxon>
        <taxon>Chelicerata</taxon>
        <taxon>Arachnida</taxon>
        <taxon>Acari</taxon>
        <taxon>Parasitiformes</taxon>
        <taxon>Ixodida</taxon>
        <taxon>Ixodoidea</taxon>
        <taxon>Ixodidae</taxon>
        <taxon>Rhipicephalinae</taxon>
        <taxon>Rhipicephalus</taxon>
        <taxon>Boophilus</taxon>
    </lineage>
</organism>
<evidence type="ECO:0000313" key="3">
    <source>
        <dbReference type="Proteomes" id="UP000821866"/>
    </source>
</evidence>
<dbReference type="Proteomes" id="UP000821866">
    <property type="component" value="Unassembled WGS sequence"/>
</dbReference>